<dbReference type="PROSITE" id="PS50987">
    <property type="entry name" value="HTH_ARSR_2"/>
    <property type="match status" value="1"/>
</dbReference>
<dbReference type="Gene3D" id="1.10.10.10">
    <property type="entry name" value="Winged helix-like DNA-binding domain superfamily/Winged helix DNA-binding domain"/>
    <property type="match status" value="1"/>
</dbReference>
<dbReference type="OrthoDB" id="9815653at2"/>
<accession>A0A3N2BEW6</accession>
<dbReference type="PANTHER" id="PTHR38600:SF1">
    <property type="entry name" value="TRANSCRIPTIONAL REGULATORY PROTEIN"/>
    <property type="match status" value="1"/>
</dbReference>
<keyword evidence="3" id="KW-1185">Reference proteome</keyword>
<dbReference type="SMART" id="SM00418">
    <property type="entry name" value="HTH_ARSR"/>
    <property type="match status" value="1"/>
</dbReference>
<dbReference type="AlphaFoldDB" id="A0A3N2BEW6"/>
<dbReference type="SUPFAM" id="SSF46785">
    <property type="entry name" value="Winged helix' DNA-binding domain"/>
    <property type="match status" value="1"/>
</dbReference>
<dbReference type="GO" id="GO:0003700">
    <property type="term" value="F:DNA-binding transcription factor activity"/>
    <property type="evidence" value="ECO:0007669"/>
    <property type="project" value="InterPro"/>
</dbReference>
<organism evidence="2 3">
    <name type="scientific">Bogoriella caseilytica</name>
    <dbReference type="NCBI Taxonomy" id="56055"/>
    <lineage>
        <taxon>Bacteria</taxon>
        <taxon>Bacillati</taxon>
        <taxon>Actinomycetota</taxon>
        <taxon>Actinomycetes</taxon>
        <taxon>Micrococcales</taxon>
        <taxon>Bogoriellaceae</taxon>
        <taxon>Bogoriella</taxon>
    </lineage>
</organism>
<dbReference type="InterPro" id="IPR036390">
    <property type="entry name" value="WH_DNA-bd_sf"/>
</dbReference>
<dbReference type="CDD" id="cd00090">
    <property type="entry name" value="HTH_ARSR"/>
    <property type="match status" value="1"/>
</dbReference>
<evidence type="ECO:0000259" key="1">
    <source>
        <dbReference type="PROSITE" id="PS50987"/>
    </source>
</evidence>
<dbReference type="InterPro" id="IPR011991">
    <property type="entry name" value="ArsR-like_HTH"/>
</dbReference>
<gene>
    <name evidence="2" type="ORF">EDD31_2202</name>
</gene>
<dbReference type="InterPro" id="IPR001845">
    <property type="entry name" value="HTH_ArsR_DNA-bd_dom"/>
</dbReference>
<dbReference type="PRINTS" id="PR00778">
    <property type="entry name" value="HTHARSR"/>
</dbReference>
<dbReference type="Proteomes" id="UP000280668">
    <property type="component" value="Unassembled WGS sequence"/>
</dbReference>
<evidence type="ECO:0000313" key="2">
    <source>
        <dbReference type="EMBL" id="ROR73813.1"/>
    </source>
</evidence>
<proteinExistence type="predicted"/>
<dbReference type="PANTHER" id="PTHR38600">
    <property type="entry name" value="TRANSCRIPTIONAL REGULATORY PROTEIN"/>
    <property type="match status" value="1"/>
</dbReference>
<dbReference type="Pfam" id="PF12840">
    <property type="entry name" value="HTH_20"/>
    <property type="match status" value="1"/>
</dbReference>
<protein>
    <submittedName>
        <fullName evidence="2">ArsR family transcriptional regulator</fullName>
    </submittedName>
</protein>
<reference evidence="2 3" key="1">
    <citation type="submission" date="2018-11" db="EMBL/GenBank/DDBJ databases">
        <title>Sequencing the genomes of 1000 actinobacteria strains.</title>
        <authorList>
            <person name="Klenk H.-P."/>
        </authorList>
    </citation>
    <scope>NUCLEOTIDE SEQUENCE [LARGE SCALE GENOMIC DNA]</scope>
    <source>
        <strain evidence="2 3">DSM 11294</strain>
    </source>
</reference>
<sequence length="126" mass="14780">MPPTLTRDQLVTYFRVVPDELVFKALADPTRRLLLDALFTRDGRSLGELERVVNEHTEMSRFGVSKHLKLLEDADLVITKKSGRERQHYLNPIPIRLIHDRWISKYTAPHVRALTEIKRRAEEDHD</sequence>
<name>A0A3N2BEW6_9MICO</name>
<dbReference type="EMBL" id="RKHK01000001">
    <property type="protein sequence ID" value="ROR73813.1"/>
    <property type="molecule type" value="Genomic_DNA"/>
</dbReference>
<feature type="domain" description="HTH arsR-type" evidence="1">
    <location>
        <begin position="11"/>
        <end position="110"/>
    </location>
</feature>
<evidence type="ECO:0000313" key="3">
    <source>
        <dbReference type="Proteomes" id="UP000280668"/>
    </source>
</evidence>
<dbReference type="InterPro" id="IPR036388">
    <property type="entry name" value="WH-like_DNA-bd_sf"/>
</dbReference>
<comment type="caution">
    <text evidence="2">The sequence shown here is derived from an EMBL/GenBank/DDBJ whole genome shotgun (WGS) entry which is preliminary data.</text>
</comment>